<protein>
    <submittedName>
        <fullName evidence="1">Uncharacterized protein</fullName>
    </submittedName>
</protein>
<evidence type="ECO:0000313" key="1">
    <source>
        <dbReference type="EMBL" id="JAH19477.1"/>
    </source>
</evidence>
<dbReference type="AlphaFoldDB" id="A0A0E9QSR2"/>
<sequence length="38" mass="4366">MRQRSAAGLKPPTSRLATSIWKALHGLHHMRHPEHRSI</sequence>
<name>A0A0E9QSR2_ANGAN</name>
<accession>A0A0E9QSR2</accession>
<organism evidence="1">
    <name type="scientific">Anguilla anguilla</name>
    <name type="common">European freshwater eel</name>
    <name type="synonym">Muraena anguilla</name>
    <dbReference type="NCBI Taxonomy" id="7936"/>
    <lineage>
        <taxon>Eukaryota</taxon>
        <taxon>Metazoa</taxon>
        <taxon>Chordata</taxon>
        <taxon>Craniata</taxon>
        <taxon>Vertebrata</taxon>
        <taxon>Euteleostomi</taxon>
        <taxon>Actinopterygii</taxon>
        <taxon>Neopterygii</taxon>
        <taxon>Teleostei</taxon>
        <taxon>Anguilliformes</taxon>
        <taxon>Anguillidae</taxon>
        <taxon>Anguilla</taxon>
    </lineage>
</organism>
<proteinExistence type="predicted"/>
<reference evidence="1" key="2">
    <citation type="journal article" date="2015" name="Fish Shellfish Immunol.">
        <title>Early steps in the European eel (Anguilla anguilla)-Vibrio vulnificus interaction in the gills: Role of the RtxA13 toxin.</title>
        <authorList>
            <person name="Callol A."/>
            <person name="Pajuelo D."/>
            <person name="Ebbesson L."/>
            <person name="Teles M."/>
            <person name="MacKenzie S."/>
            <person name="Amaro C."/>
        </authorList>
    </citation>
    <scope>NUCLEOTIDE SEQUENCE</scope>
</reference>
<dbReference type="EMBL" id="GBXM01089100">
    <property type="protein sequence ID" value="JAH19477.1"/>
    <property type="molecule type" value="Transcribed_RNA"/>
</dbReference>
<reference evidence="1" key="1">
    <citation type="submission" date="2014-11" db="EMBL/GenBank/DDBJ databases">
        <authorList>
            <person name="Amaro Gonzalez C."/>
        </authorList>
    </citation>
    <scope>NUCLEOTIDE SEQUENCE</scope>
</reference>